<protein>
    <submittedName>
        <fullName evidence="3">Aspartyl/glutamyl-tRNA(Asn/Gln) amidotransferase subunit A</fullName>
    </submittedName>
</protein>
<dbReference type="Proteomes" id="UP000294581">
    <property type="component" value="Unassembled WGS sequence"/>
</dbReference>
<dbReference type="Pfam" id="PF01425">
    <property type="entry name" value="Amidase"/>
    <property type="match status" value="1"/>
</dbReference>
<evidence type="ECO:0000313" key="3">
    <source>
        <dbReference type="EMBL" id="TDY46603.1"/>
    </source>
</evidence>
<gene>
    <name evidence="3" type="ORF">C7445_10629</name>
</gene>
<keyword evidence="4" id="KW-1185">Reference proteome</keyword>
<dbReference type="PANTHER" id="PTHR11895:SF7">
    <property type="entry name" value="GLUTAMYL-TRNA(GLN) AMIDOTRANSFERASE SUBUNIT A, MITOCHONDRIAL"/>
    <property type="match status" value="1"/>
</dbReference>
<sequence>MTQDQSPRSVVQLRTALAERSLTAAANIAGYLRRIERQNETLRAYLHVCTDRAQREAMALDALASGFPEALGPLAGVPVSVKDLIDTSFAPTTYGQAKYREHQPQTTAVCVQRLQSAHAIVLGKAHLHEFAFGVTNENPHFGSARNPLDPTRITGGSSGGSAASVAAGMALVSVGTDTGGSVRIPAAFTGVVGLKPTFGAIPTDGVYPLAPSLDHVGSFANTVLDAARVAEVMAGLAPGTWSQGQTEADQIRPMAAGLVQSLVDAYASQRVAEWFSNMCTLLSREGLIRVAGEVPVDGGQIAIHQGNILGAEAYATHAQSLADHPADYGSDVLARLQAGHDVPTTDYIASRTFQENFQAEMDRYLQRYDCFLLPTVPIPAPPLGATTVTVRGKEEAVRPLLTRFTNPWNLAGLPAISIPAGNVDGLPMGLQIIGPRGQDAKLVHMAHVVETALQKL</sequence>
<dbReference type="InterPro" id="IPR036928">
    <property type="entry name" value="AS_sf"/>
</dbReference>
<proteinExistence type="inferred from homology"/>
<evidence type="ECO:0000259" key="2">
    <source>
        <dbReference type="Pfam" id="PF01425"/>
    </source>
</evidence>
<dbReference type="SUPFAM" id="SSF75304">
    <property type="entry name" value="Amidase signature (AS) enzymes"/>
    <property type="match status" value="1"/>
</dbReference>
<dbReference type="PROSITE" id="PS00571">
    <property type="entry name" value="AMIDASES"/>
    <property type="match status" value="1"/>
</dbReference>
<reference evidence="3 4" key="1">
    <citation type="submission" date="2019-03" db="EMBL/GenBank/DDBJ databases">
        <title>Genomic Encyclopedia of Type Strains, Phase IV (KMG-IV): sequencing the most valuable type-strain genomes for metagenomic binning, comparative biology and taxonomic classification.</title>
        <authorList>
            <person name="Goeker M."/>
        </authorList>
    </citation>
    <scope>NUCLEOTIDE SEQUENCE [LARGE SCALE GENOMIC DNA]</scope>
    <source>
        <strain evidence="3 4">DSM 17974</strain>
    </source>
</reference>
<dbReference type="OrthoDB" id="9811471at2"/>
<comment type="similarity">
    <text evidence="1">Belongs to the amidase family.</text>
</comment>
<feature type="domain" description="Amidase" evidence="2">
    <location>
        <begin position="29"/>
        <end position="442"/>
    </location>
</feature>
<dbReference type="RefSeq" id="WP_134159476.1">
    <property type="nucleotide sequence ID" value="NZ_SORF01000006.1"/>
</dbReference>
<comment type="caution">
    <text evidence="3">The sequence shown here is derived from an EMBL/GenBank/DDBJ whole genome shotgun (WGS) entry which is preliminary data.</text>
</comment>
<dbReference type="AlphaFoldDB" id="A0A4R8LQ71"/>
<evidence type="ECO:0000256" key="1">
    <source>
        <dbReference type="ARBA" id="ARBA00009199"/>
    </source>
</evidence>
<organism evidence="3 4">
    <name type="scientific">Alicyclobacillus sacchari</name>
    <dbReference type="NCBI Taxonomy" id="392010"/>
    <lineage>
        <taxon>Bacteria</taxon>
        <taxon>Bacillati</taxon>
        <taxon>Bacillota</taxon>
        <taxon>Bacilli</taxon>
        <taxon>Bacillales</taxon>
        <taxon>Alicyclobacillaceae</taxon>
        <taxon>Alicyclobacillus</taxon>
    </lineage>
</organism>
<dbReference type="PANTHER" id="PTHR11895">
    <property type="entry name" value="TRANSAMIDASE"/>
    <property type="match status" value="1"/>
</dbReference>
<dbReference type="InterPro" id="IPR000120">
    <property type="entry name" value="Amidase"/>
</dbReference>
<dbReference type="EMBL" id="SORF01000006">
    <property type="protein sequence ID" value="TDY46603.1"/>
    <property type="molecule type" value="Genomic_DNA"/>
</dbReference>
<dbReference type="InterPro" id="IPR023631">
    <property type="entry name" value="Amidase_dom"/>
</dbReference>
<dbReference type="Gene3D" id="3.90.1300.10">
    <property type="entry name" value="Amidase signature (AS) domain"/>
    <property type="match status" value="1"/>
</dbReference>
<name>A0A4R8LQ71_9BACL</name>
<dbReference type="GO" id="GO:0016740">
    <property type="term" value="F:transferase activity"/>
    <property type="evidence" value="ECO:0007669"/>
    <property type="project" value="UniProtKB-KW"/>
</dbReference>
<keyword evidence="3" id="KW-0808">Transferase</keyword>
<evidence type="ECO:0000313" key="4">
    <source>
        <dbReference type="Proteomes" id="UP000294581"/>
    </source>
</evidence>
<dbReference type="InterPro" id="IPR020556">
    <property type="entry name" value="Amidase_CS"/>
</dbReference>
<accession>A0A4R8LQ71</accession>